<dbReference type="AlphaFoldDB" id="D8QLK7"/>
<dbReference type="Pfam" id="PF02897">
    <property type="entry name" value="Peptidase_S9_N"/>
    <property type="match status" value="1"/>
</dbReference>
<comment type="subunit">
    <text evidence="3">Monomer.</text>
</comment>
<evidence type="ECO:0000256" key="3">
    <source>
        <dbReference type="ARBA" id="ARBA00011245"/>
    </source>
</evidence>
<dbReference type="OrthoDB" id="248387at2759"/>
<dbReference type="FunFam" id="3.40.50.1820:FF:000005">
    <property type="entry name" value="Prolyl endopeptidase"/>
    <property type="match status" value="1"/>
</dbReference>
<keyword evidence="4 7" id="KW-0645">Protease</keyword>
<keyword evidence="6 7" id="KW-0720">Serine protease</keyword>
<name>D8QLK7_SCHCM</name>
<dbReference type="KEGG" id="scm:SCHCO_02645865"/>
<evidence type="ECO:0000313" key="11">
    <source>
        <dbReference type="Proteomes" id="UP000007431"/>
    </source>
</evidence>
<dbReference type="GO" id="GO:0005829">
    <property type="term" value="C:cytosol"/>
    <property type="evidence" value="ECO:0007669"/>
    <property type="project" value="TreeGrafter"/>
</dbReference>
<organism evidence="11">
    <name type="scientific">Schizophyllum commune (strain H4-8 / FGSC 9210)</name>
    <name type="common">Split gill fungus</name>
    <dbReference type="NCBI Taxonomy" id="578458"/>
    <lineage>
        <taxon>Eukaryota</taxon>
        <taxon>Fungi</taxon>
        <taxon>Dikarya</taxon>
        <taxon>Basidiomycota</taxon>
        <taxon>Agaricomycotina</taxon>
        <taxon>Agaricomycetes</taxon>
        <taxon>Agaricomycetidae</taxon>
        <taxon>Agaricales</taxon>
        <taxon>Schizophyllaceae</taxon>
        <taxon>Schizophyllum</taxon>
    </lineage>
</organism>
<dbReference type="GeneID" id="9596550"/>
<dbReference type="InterPro" id="IPR002470">
    <property type="entry name" value="Peptidase_S9A"/>
</dbReference>
<dbReference type="GO" id="GO:0070012">
    <property type="term" value="F:oligopeptidase activity"/>
    <property type="evidence" value="ECO:0007669"/>
    <property type="project" value="TreeGrafter"/>
</dbReference>
<dbReference type="PANTHER" id="PTHR42881:SF2">
    <property type="entry name" value="PROLYL ENDOPEPTIDASE"/>
    <property type="match status" value="1"/>
</dbReference>
<evidence type="ECO:0000256" key="7">
    <source>
        <dbReference type="RuleBase" id="RU368024"/>
    </source>
</evidence>
<dbReference type="Gene3D" id="3.40.50.1820">
    <property type="entry name" value="alpha/beta hydrolase"/>
    <property type="match status" value="1"/>
</dbReference>
<dbReference type="OMA" id="LDPWFSH"/>
<evidence type="ECO:0000259" key="8">
    <source>
        <dbReference type="Pfam" id="PF00326"/>
    </source>
</evidence>
<feature type="domain" description="Peptidase S9 prolyl oligopeptidase catalytic" evidence="8">
    <location>
        <begin position="526"/>
        <end position="736"/>
    </location>
</feature>
<evidence type="ECO:0000256" key="1">
    <source>
        <dbReference type="ARBA" id="ARBA00001070"/>
    </source>
</evidence>
<evidence type="ECO:0000313" key="10">
    <source>
        <dbReference type="EMBL" id="EFI91280.1"/>
    </source>
</evidence>
<reference evidence="10 11" key="1">
    <citation type="journal article" date="2010" name="Nat. Biotechnol.">
        <title>Genome sequence of the model mushroom Schizophyllum commune.</title>
        <authorList>
            <person name="Ohm R.A."/>
            <person name="de Jong J.F."/>
            <person name="Lugones L.G."/>
            <person name="Aerts A."/>
            <person name="Kothe E."/>
            <person name="Stajich J.E."/>
            <person name="de Vries R.P."/>
            <person name="Record E."/>
            <person name="Levasseur A."/>
            <person name="Baker S.E."/>
            <person name="Bartholomew K.A."/>
            <person name="Coutinho P.M."/>
            <person name="Erdmann S."/>
            <person name="Fowler T.J."/>
            <person name="Gathman A.C."/>
            <person name="Lombard V."/>
            <person name="Henrissat B."/>
            <person name="Knabe N."/>
            <person name="Kuees U."/>
            <person name="Lilly W.W."/>
            <person name="Lindquist E."/>
            <person name="Lucas S."/>
            <person name="Magnuson J.K."/>
            <person name="Piumi F."/>
            <person name="Raudaskoski M."/>
            <person name="Salamov A."/>
            <person name="Schmutz J."/>
            <person name="Schwarze F.W.M.R."/>
            <person name="vanKuyk P.A."/>
            <person name="Horton J.S."/>
            <person name="Grigoriev I.V."/>
            <person name="Woesten H.A.B."/>
        </authorList>
    </citation>
    <scope>NUCLEOTIDE SEQUENCE [LARGE SCALE GENOMIC DNA]</scope>
    <source>
        <strain evidence="11">H4-8 / FGSC 9210</strain>
    </source>
</reference>
<dbReference type="Gene3D" id="2.130.10.120">
    <property type="entry name" value="Prolyl oligopeptidase, N-terminal domain"/>
    <property type="match status" value="1"/>
</dbReference>
<dbReference type="RefSeq" id="XP_003026183.1">
    <property type="nucleotide sequence ID" value="XM_003026137.1"/>
</dbReference>
<sequence length="742" mass="83358">MPPTPWDTKTVRYPEARRSEHVDVYKSAAKGEVRVHDPYQWLEAHSAETDAWTTAQEAFARAYLDQNPDRDALQKAFTESYNYAKFSAPFRFTHTTDSRWYWWYNSGLQAQSVLYRSKDGSLPDFSSDKEPGEVFFDPNLLSEDGTVSIATYKASKCEKYFAYALSYSGGDSSVIYVRPSDKPLAEADGKKPSHDDERLPDELRNVKFSGITWTHDSKGFFYQRYPDQSKLAASSEDAITTGADKDAKIYYHRVGTKQSEDILVHEDSKNPDWMFFTGISSRDGRYLMMSTSKDTTRNNLLWIADLEKNEIGPQMNWIKLVDEFDGDFGYLGNDGTVFYFKTNRGAPNEKVVSVDIASPKPEFKDIIPHSTTAQLSDATLVGENLIIVYTRDVKDEVYVYTKAGERIRRLAEDFVGAAGVVGHRDESAFFVEMTGFNTPKTIARYDLGEREEGRRWEVIRSTVVKGVNPEDFEARQEWYESKDGTKVPMFIVRHKDTPLDGTAAAIQYGYGGFSISINPFFSPMMMTFCQRYNAILAVPNIRGGAEFGEDWHLAGTRERKVNVFDDFIAATEYLVKNKYAAPGKVAINGGSNGGLLVGACVNRAPEGTFGAAVAEVGVLDLLKFADFTIGKAWCGDYGDPHDPKDFDFIYPISPLHNVPTDRVLPPTILLTADHDDRVVPMHSFKHAATLQYLHPRNPHPLLLRVDKKSGHGAGKSTEKRIQEAADKWGFVAQAMGLEARRG</sequence>
<dbReference type="PRINTS" id="PR00862">
    <property type="entry name" value="PROLIGOPTASE"/>
</dbReference>
<dbReference type="STRING" id="578458.D8QLK7"/>
<dbReference type="EMBL" id="GL377318">
    <property type="protein sequence ID" value="EFI91280.1"/>
    <property type="molecule type" value="Genomic_DNA"/>
</dbReference>
<dbReference type="InterPro" id="IPR029058">
    <property type="entry name" value="AB_hydrolase_fold"/>
</dbReference>
<dbReference type="eggNOG" id="KOG2237">
    <property type="taxonomic scope" value="Eukaryota"/>
</dbReference>
<evidence type="ECO:0000259" key="9">
    <source>
        <dbReference type="Pfam" id="PF02897"/>
    </source>
</evidence>
<accession>D8QLK7</accession>
<dbReference type="PROSITE" id="PS00708">
    <property type="entry name" value="PRO_ENDOPEP_SER"/>
    <property type="match status" value="1"/>
</dbReference>
<dbReference type="InterPro" id="IPR023302">
    <property type="entry name" value="Pept_S9A_N"/>
</dbReference>
<dbReference type="InParanoid" id="D8QLK7"/>
<comment type="catalytic activity">
    <reaction evidence="1">
        <text>Hydrolysis of Pro-|-Xaa &gt;&gt; Ala-|-Xaa in oligopeptides.</text>
        <dbReference type="EC" id="3.4.21.26"/>
    </reaction>
</comment>
<dbReference type="HOGENOM" id="CLU_011290_1_1_1"/>
<proteinExistence type="inferred from homology"/>
<dbReference type="InterPro" id="IPR051167">
    <property type="entry name" value="Prolyl_oligopep/macrocyclase"/>
</dbReference>
<gene>
    <name evidence="10" type="ORF">SCHCODRAFT_79940</name>
</gene>
<comment type="similarity">
    <text evidence="2 7">Belongs to the peptidase S9A family.</text>
</comment>
<evidence type="ECO:0000256" key="6">
    <source>
        <dbReference type="ARBA" id="ARBA00022825"/>
    </source>
</evidence>
<dbReference type="GO" id="GO:0004252">
    <property type="term" value="F:serine-type endopeptidase activity"/>
    <property type="evidence" value="ECO:0007669"/>
    <property type="project" value="UniProtKB-UniRule"/>
</dbReference>
<dbReference type="InterPro" id="IPR002471">
    <property type="entry name" value="Pept_S9_AS"/>
</dbReference>
<dbReference type="GO" id="GO:0006508">
    <property type="term" value="P:proteolysis"/>
    <property type="evidence" value="ECO:0007669"/>
    <property type="project" value="UniProtKB-KW"/>
</dbReference>
<dbReference type="Pfam" id="PF00326">
    <property type="entry name" value="Peptidase_S9"/>
    <property type="match status" value="1"/>
</dbReference>
<feature type="domain" description="Peptidase S9A N-terminal" evidence="9">
    <location>
        <begin position="14"/>
        <end position="450"/>
    </location>
</feature>
<dbReference type="VEuPathDB" id="FungiDB:SCHCODRAFT_02645865"/>
<dbReference type="Proteomes" id="UP000007431">
    <property type="component" value="Unassembled WGS sequence"/>
</dbReference>
<evidence type="ECO:0000256" key="4">
    <source>
        <dbReference type="ARBA" id="ARBA00022670"/>
    </source>
</evidence>
<evidence type="ECO:0000256" key="5">
    <source>
        <dbReference type="ARBA" id="ARBA00022801"/>
    </source>
</evidence>
<dbReference type="PANTHER" id="PTHR42881">
    <property type="entry name" value="PROLYL ENDOPEPTIDASE"/>
    <property type="match status" value="1"/>
</dbReference>
<keyword evidence="11" id="KW-1185">Reference proteome</keyword>
<dbReference type="EC" id="3.4.21.-" evidence="7"/>
<dbReference type="SUPFAM" id="SSF50993">
    <property type="entry name" value="Peptidase/esterase 'gauge' domain"/>
    <property type="match status" value="1"/>
</dbReference>
<dbReference type="InterPro" id="IPR001375">
    <property type="entry name" value="Peptidase_S9_cat"/>
</dbReference>
<protein>
    <recommendedName>
        <fullName evidence="7">Prolyl endopeptidase</fullName>
        <ecNumber evidence="7">3.4.21.-</ecNumber>
    </recommendedName>
</protein>
<evidence type="ECO:0000256" key="2">
    <source>
        <dbReference type="ARBA" id="ARBA00005228"/>
    </source>
</evidence>
<dbReference type="SUPFAM" id="SSF53474">
    <property type="entry name" value="alpha/beta-Hydrolases"/>
    <property type="match status" value="1"/>
</dbReference>
<keyword evidence="5 7" id="KW-0378">Hydrolase</keyword>